<feature type="region of interest" description="Disordered" evidence="1">
    <location>
        <begin position="203"/>
        <end position="237"/>
    </location>
</feature>
<protein>
    <recommendedName>
        <fullName evidence="3">Stage V sporulation protein AA domain-containing protein</fullName>
    </recommendedName>
</protein>
<keyword evidence="2" id="KW-1133">Transmembrane helix</keyword>
<dbReference type="Pfam" id="PF12164">
    <property type="entry name" value="SporV_AA"/>
    <property type="match status" value="1"/>
</dbReference>
<accession>A0ABM9CEC6</accession>
<dbReference type="InterPro" id="IPR038548">
    <property type="entry name" value="SporV_AA_N_sf"/>
</dbReference>
<dbReference type="InterPro" id="IPR021997">
    <property type="entry name" value="SporV_AA"/>
</dbReference>
<evidence type="ECO:0000313" key="5">
    <source>
        <dbReference type="Proteomes" id="UP000838686"/>
    </source>
</evidence>
<evidence type="ECO:0000259" key="3">
    <source>
        <dbReference type="Pfam" id="PF12164"/>
    </source>
</evidence>
<evidence type="ECO:0000256" key="1">
    <source>
        <dbReference type="SAM" id="MobiDB-lite"/>
    </source>
</evidence>
<keyword evidence="5" id="KW-1185">Reference proteome</keyword>
<name>A0ABM9CEC6_9BACL</name>
<feature type="domain" description="Stage V sporulation protein AA" evidence="3">
    <location>
        <begin position="8"/>
        <end position="94"/>
    </location>
</feature>
<dbReference type="Proteomes" id="UP000838686">
    <property type="component" value="Unassembled WGS sequence"/>
</dbReference>
<evidence type="ECO:0000313" key="4">
    <source>
        <dbReference type="EMBL" id="CAH1210430.1"/>
    </source>
</evidence>
<dbReference type="Gene3D" id="2.60.480.10">
    <property type="entry name" value="eubacterium ventriosum atcc domain"/>
    <property type="match status" value="1"/>
</dbReference>
<comment type="caution">
    <text evidence="4">The sequence shown here is derived from an EMBL/GenBank/DDBJ whole genome shotgun (WGS) entry which is preliminary data.</text>
</comment>
<dbReference type="RefSeq" id="WP_236343570.1">
    <property type="nucleotide sequence ID" value="NZ_CAKMMF010000017.1"/>
</dbReference>
<organism evidence="4 5">
    <name type="scientific">Paenibacillus plantiphilus</name>
    <dbReference type="NCBI Taxonomy" id="2905650"/>
    <lineage>
        <taxon>Bacteria</taxon>
        <taxon>Bacillati</taxon>
        <taxon>Bacillota</taxon>
        <taxon>Bacilli</taxon>
        <taxon>Bacillales</taxon>
        <taxon>Paenibacillaceae</taxon>
        <taxon>Paenibacillus</taxon>
    </lineage>
</organism>
<proteinExistence type="predicted"/>
<sequence length="237" mass="26649">MSSTHSSILYLRLRKRIGIKPGGIVTLGHAARIFCADADIELRLQTFILHRHKPYEGNRVVIDLLQIVQIVQQAEPALTVETFGDPQVLVLVADKPPKPRVLVLILAWLLLFFGSGLAIMNFHTDVSMKEVHQRITELVTGQKREHPLWFQIPYSLGIGLGMIVFFNHIFRKKLNEEPNPLEVELYMYEENMNAYVIADEMSKKNDYDSQSQSGERGSSNSSSNNNNSSSGAGIEDG</sequence>
<feature type="compositionally biased region" description="Polar residues" evidence="1">
    <location>
        <begin position="208"/>
        <end position="217"/>
    </location>
</feature>
<feature type="transmembrane region" description="Helical" evidence="2">
    <location>
        <begin position="148"/>
        <end position="170"/>
    </location>
</feature>
<evidence type="ECO:0000256" key="2">
    <source>
        <dbReference type="SAM" id="Phobius"/>
    </source>
</evidence>
<gene>
    <name evidence="4" type="ORF">PAECIP111893_03226</name>
</gene>
<keyword evidence="2" id="KW-0812">Transmembrane</keyword>
<reference evidence="4" key="1">
    <citation type="submission" date="2022-01" db="EMBL/GenBank/DDBJ databases">
        <authorList>
            <person name="Criscuolo A."/>
        </authorList>
    </citation>
    <scope>NUCLEOTIDE SEQUENCE</scope>
    <source>
        <strain evidence="4">CIP111893</strain>
    </source>
</reference>
<dbReference type="EMBL" id="CAKMMF010000017">
    <property type="protein sequence ID" value="CAH1210430.1"/>
    <property type="molecule type" value="Genomic_DNA"/>
</dbReference>
<feature type="transmembrane region" description="Helical" evidence="2">
    <location>
        <begin position="101"/>
        <end position="122"/>
    </location>
</feature>
<feature type="compositionally biased region" description="Low complexity" evidence="1">
    <location>
        <begin position="218"/>
        <end position="230"/>
    </location>
</feature>
<keyword evidence="2" id="KW-0472">Membrane</keyword>